<dbReference type="AlphaFoldDB" id="A0A1G8C2J0"/>
<sequence>MNYQTNQAIYIDTSFLLWLNKQSDGHQEEWMLDGFLFVLKKLTLHQQIRLDRDGHLHRRFWKGMEQVFQRQLLTKSKKPKDVFYYQFIEMIAVKEGWIKKGSHYASITYHGREFLDLPRRTQWNHILRYIWPEK</sequence>
<evidence type="ECO:0000313" key="2">
    <source>
        <dbReference type="Proteomes" id="UP000199017"/>
    </source>
</evidence>
<gene>
    <name evidence="1" type="ORF">SAMN05216352_101155</name>
</gene>
<dbReference type="STRING" id="930129.SAMN05216352_101155"/>
<organism evidence="1 2">
    <name type="scientific">Alteribacillus bidgolensis</name>
    <dbReference type="NCBI Taxonomy" id="930129"/>
    <lineage>
        <taxon>Bacteria</taxon>
        <taxon>Bacillati</taxon>
        <taxon>Bacillota</taxon>
        <taxon>Bacilli</taxon>
        <taxon>Bacillales</taxon>
        <taxon>Bacillaceae</taxon>
        <taxon>Alteribacillus</taxon>
    </lineage>
</organism>
<dbReference type="EMBL" id="FNDU01000001">
    <property type="protein sequence ID" value="SDH39140.1"/>
    <property type="molecule type" value="Genomic_DNA"/>
</dbReference>
<reference evidence="1 2" key="1">
    <citation type="submission" date="2016-10" db="EMBL/GenBank/DDBJ databases">
        <authorList>
            <person name="de Groot N.N."/>
        </authorList>
    </citation>
    <scope>NUCLEOTIDE SEQUENCE [LARGE SCALE GENOMIC DNA]</scope>
    <source>
        <strain evidence="2">P4B,CCM 7963,CECT 7998,DSM 25260,IBRC-M 10614,KCTC 13821</strain>
    </source>
</reference>
<protein>
    <submittedName>
        <fullName evidence="1">Uncharacterized protein</fullName>
    </submittedName>
</protein>
<dbReference type="Proteomes" id="UP000199017">
    <property type="component" value="Unassembled WGS sequence"/>
</dbReference>
<accession>A0A1G8C2J0</accession>
<dbReference type="RefSeq" id="WP_091579548.1">
    <property type="nucleotide sequence ID" value="NZ_FNDU01000001.1"/>
</dbReference>
<name>A0A1G8C2J0_9BACI</name>
<keyword evidence="2" id="KW-1185">Reference proteome</keyword>
<proteinExistence type="predicted"/>
<evidence type="ECO:0000313" key="1">
    <source>
        <dbReference type="EMBL" id="SDH39140.1"/>
    </source>
</evidence>
<dbReference type="OrthoDB" id="2867593at2"/>